<dbReference type="Pfam" id="PF00806">
    <property type="entry name" value="PUF"/>
    <property type="match status" value="4"/>
</dbReference>
<dbReference type="InterPro" id="IPR011989">
    <property type="entry name" value="ARM-like"/>
</dbReference>
<dbReference type="GO" id="GO:0005737">
    <property type="term" value="C:cytoplasm"/>
    <property type="evidence" value="ECO:0007669"/>
    <property type="project" value="TreeGrafter"/>
</dbReference>
<name>E6ZRL8_SPORE</name>
<dbReference type="GO" id="GO:0000288">
    <property type="term" value="P:nuclear-transcribed mRNA catabolic process, deadenylation-dependent decay"/>
    <property type="evidence" value="ECO:0007669"/>
    <property type="project" value="TreeGrafter"/>
</dbReference>
<feature type="region of interest" description="Disordered" evidence="3">
    <location>
        <begin position="176"/>
        <end position="196"/>
    </location>
</feature>
<dbReference type="HOGENOM" id="CLU_379457_0_0_1"/>
<feature type="compositionally biased region" description="Polar residues" evidence="3">
    <location>
        <begin position="1"/>
        <end position="17"/>
    </location>
</feature>
<dbReference type="VEuPathDB" id="FungiDB:sr16146"/>
<dbReference type="OrthoDB" id="668540at2759"/>
<dbReference type="PROSITE" id="PS50302">
    <property type="entry name" value="PUM"/>
    <property type="match status" value="2"/>
</dbReference>
<gene>
    <name evidence="5" type="ORF">sr16146</name>
</gene>
<feature type="repeat" description="Pumilio" evidence="2">
    <location>
        <begin position="614"/>
        <end position="649"/>
    </location>
</feature>
<feature type="region of interest" description="Disordered" evidence="3">
    <location>
        <begin position="1"/>
        <end position="33"/>
    </location>
</feature>
<keyword evidence="6" id="KW-1185">Reference proteome</keyword>
<evidence type="ECO:0000256" key="1">
    <source>
        <dbReference type="ARBA" id="ARBA00022737"/>
    </source>
</evidence>
<dbReference type="PROSITE" id="PS50303">
    <property type="entry name" value="PUM_HD"/>
    <property type="match status" value="1"/>
</dbReference>
<dbReference type="EMBL" id="FQ311439">
    <property type="protein sequence ID" value="CBQ69872.1"/>
    <property type="molecule type" value="Genomic_DNA"/>
</dbReference>
<dbReference type="InterPro" id="IPR016024">
    <property type="entry name" value="ARM-type_fold"/>
</dbReference>
<evidence type="ECO:0000256" key="3">
    <source>
        <dbReference type="SAM" id="MobiDB-lite"/>
    </source>
</evidence>
<proteinExistence type="predicted"/>
<dbReference type="SUPFAM" id="SSF48371">
    <property type="entry name" value="ARM repeat"/>
    <property type="match status" value="1"/>
</dbReference>
<dbReference type="eggNOG" id="KOG1488">
    <property type="taxonomic scope" value="Eukaryota"/>
</dbReference>
<dbReference type="PANTHER" id="PTHR12537">
    <property type="entry name" value="RNA BINDING PROTEIN PUMILIO-RELATED"/>
    <property type="match status" value="1"/>
</dbReference>
<evidence type="ECO:0000313" key="6">
    <source>
        <dbReference type="Proteomes" id="UP000008867"/>
    </source>
</evidence>
<dbReference type="GO" id="GO:0003730">
    <property type="term" value="F:mRNA 3'-UTR binding"/>
    <property type="evidence" value="ECO:0007669"/>
    <property type="project" value="TreeGrafter"/>
</dbReference>
<organism evidence="5 6">
    <name type="scientific">Sporisorium reilianum (strain SRZ2)</name>
    <name type="common">Maize head smut fungus</name>
    <dbReference type="NCBI Taxonomy" id="999809"/>
    <lineage>
        <taxon>Eukaryota</taxon>
        <taxon>Fungi</taxon>
        <taxon>Dikarya</taxon>
        <taxon>Basidiomycota</taxon>
        <taxon>Ustilaginomycotina</taxon>
        <taxon>Ustilaginomycetes</taxon>
        <taxon>Ustilaginales</taxon>
        <taxon>Ustilaginaceae</taxon>
        <taxon>Sporisorium</taxon>
    </lineage>
</organism>
<dbReference type="Gene3D" id="1.25.10.10">
    <property type="entry name" value="Leucine-rich Repeat Variant"/>
    <property type="match status" value="1"/>
</dbReference>
<evidence type="ECO:0000259" key="4">
    <source>
        <dbReference type="PROSITE" id="PS50303"/>
    </source>
</evidence>
<accession>E6ZRL8</accession>
<dbReference type="SMART" id="SM00025">
    <property type="entry name" value="Pumilio"/>
    <property type="match status" value="6"/>
</dbReference>
<evidence type="ECO:0000256" key="2">
    <source>
        <dbReference type="PROSITE-ProRule" id="PRU00317"/>
    </source>
</evidence>
<dbReference type="Proteomes" id="UP000008867">
    <property type="component" value="Chromosome 18"/>
</dbReference>
<feature type="domain" description="PUM-HD" evidence="4">
    <location>
        <begin position="406"/>
        <end position="754"/>
    </location>
</feature>
<reference evidence="5 6" key="1">
    <citation type="journal article" date="2010" name="Science">
        <title>Pathogenicity determinants in smut fungi revealed by genome comparison.</title>
        <authorList>
            <person name="Schirawski J."/>
            <person name="Mannhaupt G."/>
            <person name="Muench K."/>
            <person name="Brefort T."/>
            <person name="Schipper K."/>
            <person name="Doehlemann G."/>
            <person name="Di Stasio M."/>
            <person name="Roessel N."/>
            <person name="Mendoza-Mendoza A."/>
            <person name="Pester D."/>
            <person name="Mueller O."/>
            <person name="Winterberg B."/>
            <person name="Meyer E."/>
            <person name="Ghareeb H."/>
            <person name="Wollenberg T."/>
            <person name="Muensterkoetter M."/>
            <person name="Wong P."/>
            <person name="Walter M."/>
            <person name="Stukenbrock E."/>
            <person name="Gueldener U."/>
            <person name="Kahmann R."/>
        </authorList>
    </citation>
    <scope>NUCLEOTIDE SEQUENCE [LARGE SCALE GENOMIC DNA]</scope>
    <source>
        <strain evidence="6">SRZ2</strain>
    </source>
</reference>
<keyword evidence="1" id="KW-0677">Repeat</keyword>
<feature type="region of interest" description="Disordered" evidence="3">
    <location>
        <begin position="328"/>
        <end position="350"/>
    </location>
</feature>
<dbReference type="PANTHER" id="PTHR12537:SF12">
    <property type="entry name" value="MATERNAL PROTEIN PUMILIO"/>
    <property type="match status" value="1"/>
</dbReference>
<evidence type="ECO:0000313" key="5">
    <source>
        <dbReference type="EMBL" id="CBQ69872.1"/>
    </source>
</evidence>
<dbReference type="InterPro" id="IPR033133">
    <property type="entry name" value="PUM-HD"/>
</dbReference>
<dbReference type="AlphaFoldDB" id="E6ZRL8"/>
<sequence>MSYYSRQSQISTPFQEVNNDKDNSSTTMTTQDRRAQDPAYAHDMLGHTISADFWPDSTFPASRSPFHLDSCKSDFQLPRPTSHPTTLLHKPPFDLPQPVQLAKYTHPGNGSAAYGLYYNSAWNGDHQSVRQPNACDATAWPQEVKRAAATPAPVSSYHAYSYAPMHPMHQRFASMSSSGVCSDDRNVPASDHGSDLSSEYSDLFQHSGLSFASLYSGDARETTPLSTTYLESQQRGLPDFVVEELKRLKLENMALKRMAHEVVRINNSSGSAVQCSHHPAVTTATPPSRLQRVFDGADPVQVYSEASLTTAISTPCSKVRERERGAAASMWAPTRQSSSPHTPGEATVSAHGAVKPFKASDISAAELSRRVAMDEASSSSFPAYHHVAGTSSPFDPTLPSLARSRTVSRTSPPTSPVPVSLAMSSKLENAPASSLVAMILEKRGQEASLLLQQQLKSGHPERRAEIIDAICAKIVPLSHDRHGNFLVQGAIEARPETASHLKGAFVELTMSQFGCHVVQKALEGGEDVREAVTEELLGSRLDQTLTSRHSIHVWQRILETEWSRPQFREQIFAAINRQLKGRWARTARQETGSIICQNIFESAQPNEKAQCVKEVLEELDDCATNQWGVWVVQHIIEHGVDDERRAALQGLVRSASKLTLSQYGQKAVMSGLKTGDRQFLQDYVEAMCHSSQPRRPPLIDVCLAGHGIQIVTQLLTTVDQKTRDRIISTVRRNSVFLKGSKAGMKVHQLCERARAFAGY</sequence>
<feature type="repeat" description="Pumilio" evidence="2">
    <location>
        <begin position="500"/>
        <end position="538"/>
    </location>
</feature>
<dbReference type="InterPro" id="IPR001313">
    <property type="entry name" value="Pumilio_RNA-bd_rpt"/>
</dbReference>
<protein>
    <recommendedName>
        <fullName evidence="4">PUM-HD domain-containing protein</fullName>
    </recommendedName>
</protein>